<reference evidence="2" key="1">
    <citation type="submission" date="2016-10" db="EMBL/GenBank/DDBJ databases">
        <authorList>
            <person name="Varghese N."/>
            <person name="Submissions S."/>
        </authorList>
    </citation>
    <scope>NUCLEOTIDE SEQUENCE [LARGE SCALE GENOMIC DNA]</scope>
    <source>
        <strain evidence="2">DSM 17465</strain>
    </source>
</reference>
<dbReference type="Proteomes" id="UP000183371">
    <property type="component" value="Unassembled WGS sequence"/>
</dbReference>
<gene>
    <name evidence="1" type="ORF">SAMN05444141_112107</name>
</gene>
<dbReference type="EMBL" id="FPBD01000012">
    <property type="protein sequence ID" value="SFU16540.1"/>
    <property type="molecule type" value="Genomic_DNA"/>
</dbReference>
<evidence type="ECO:0000313" key="1">
    <source>
        <dbReference type="EMBL" id="SFU16540.1"/>
    </source>
</evidence>
<dbReference type="AlphaFoldDB" id="A0A1I7DXX0"/>
<keyword evidence="2" id="KW-1185">Reference proteome</keyword>
<proteinExistence type="predicted"/>
<name>A0A1I7DXX0_9HYPH</name>
<organism evidence="1 2">
    <name type="scientific">Pseudovibrio denitrificans</name>
    <dbReference type="NCBI Taxonomy" id="258256"/>
    <lineage>
        <taxon>Bacteria</taxon>
        <taxon>Pseudomonadati</taxon>
        <taxon>Pseudomonadota</taxon>
        <taxon>Alphaproteobacteria</taxon>
        <taxon>Hyphomicrobiales</taxon>
        <taxon>Stappiaceae</taxon>
        <taxon>Pseudovibrio</taxon>
    </lineage>
</organism>
<evidence type="ECO:0000313" key="2">
    <source>
        <dbReference type="Proteomes" id="UP000183371"/>
    </source>
</evidence>
<accession>A0A1I7DXX0</accession>
<protein>
    <submittedName>
        <fullName evidence="1">Uncharacterized protein</fullName>
    </submittedName>
</protein>
<sequence length="66" mass="7266">MQCRPIPKAEAKPRGIIHLIEAANDRQQFELRKEKLPKANIITYAKTAPIGNAPQTANATGVLYVP</sequence>